<evidence type="ECO:0000256" key="1">
    <source>
        <dbReference type="ARBA" id="ARBA00004115"/>
    </source>
</evidence>
<evidence type="ECO:0000256" key="3">
    <source>
        <dbReference type="ARBA" id="ARBA00022729"/>
    </source>
</evidence>
<dbReference type="PANTHER" id="PTHR12924:SF0">
    <property type="entry name" value="TRANSLOCON-ASSOCIATED PROTEIN SUBUNIT ALPHA"/>
    <property type="match status" value="1"/>
</dbReference>
<evidence type="ECO:0000256" key="11">
    <source>
        <dbReference type="SAM" id="SignalP"/>
    </source>
</evidence>
<keyword evidence="6 10" id="KW-0472">Membrane</keyword>
<evidence type="ECO:0000256" key="4">
    <source>
        <dbReference type="ARBA" id="ARBA00022824"/>
    </source>
</evidence>
<dbReference type="AlphaFoldDB" id="A0A136J7F4"/>
<dbReference type="Proteomes" id="UP000070501">
    <property type="component" value="Unassembled WGS sequence"/>
</dbReference>
<keyword evidence="4" id="KW-0256">Endoplasmic reticulum</keyword>
<protein>
    <submittedName>
        <fullName evidence="12">Uncharacterized protein</fullName>
    </submittedName>
</protein>
<feature type="transmembrane region" description="Helical" evidence="10">
    <location>
        <begin position="177"/>
        <end position="195"/>
    </location>
</feature>
<keyword evidence="5 10" id="KW-1133">Transmembrane helix</keyword>
<dbReference type="InterPro" id="IPR005595">
    <property type="entry name" value="TRAP_alpha"/>
</dbReference>
<keyword evidence="2 10" id="KW-0812">Transmembrane</keyword>
<accession>A0A136J7F4</accession>
<evidence type="ECO:0000256" key="6">
    <source>
        <dbReference type="ARBA" id="ARBA00023136"/>
    </source>
</evidence>
<keyword evidence="13" id="KW-1185">Reference proteome</keyword>
<proteinExistence type="inferred from homology"/>
<evidence type="ECO:0000256" key="10">
    <source>
        <dbReference type="SAM" id="Phobius"/>
    </source>
</evidence>
<evidence type="ECO:0000313" key="12">
    <source>
        <dbReference type="EMBL" id="KXJ93095.1"/>
    </source>
</evidence>
<dbReference type="FunCoup" id="A0A136J7F4">
    <property type="interactions" value="20"/>
</dbReference>
<comment type="similarity">
    <text evidence="8">Belongs to the IRC22 family.</text>
</comment>
<evidence type="ECO:0000256" key="9">
    <source>
        <dbReference type="SAM" id="MobiDB-lite"/>
    </source>
</evidence>
<evidence type="ECO:0000256" key="8">
    <source>
        <dbReference type="ARBA" id="ARBA00038311"/>
    </source>
</evidence>
<evidence type="ECO:0000256" key="5">
    <source>
        <dbReference type="ARBA" id="ARBA00022989"/>
    </source>
</evidence>
<evidence type="ECO:0000256" key="7">
    <source>
        <dbReference type="ARBA" id="ARBA00037565"/>
    </source>
</evidence>
<dbReference type="Pfam" id="PF03896">
    <property type="entry name" value="TRAP_alpha"/>
    <property type="match status" value="1"/>
</dbReference>
<dbReference type="GO" id="GO:0005789">
    <property type="term" value="C:endoplasmic reticulum membrane"/>
    <property type="evidence" value="ECO:0007669"/>
    <property type="project" value="UniProtKB-SubCell"/>
</dbReference>
<organism evidence="12 13">
    <name type="scientific">Microdochium bolleyi</name>
    <dbReference type="NCBI Taxonomy" id="196109"/>
    <lineage>
        <taxon>Eukaryota</taxon>
        <taxon>Fungi</taxon>
        <taxon>Dikarya</taxon>
        <taxon>Ascomycota</taxon>
        <taxon>Pezizomycotina</taxon>
        <taxon>Sordariomycetes</taxon>
        <taxon>Xylariomycetidae</taxon>
        <taxon>Xylariales</taxon>
        <taxon>Microdochiaceae</taxon>
        <taxon>Microdochium</taxon>
    </lineage>
</organism>
<evidence type="ECO:0000313" key="13">
    <source>
        <dbReference type="Proteomes" id="UP000070501"/>
    </source>
</evidence>
<dbReference type="EMBL" id="KQ964248">
    <property type="protein sequence ID" value="KXJ93095.1"/>
    <property type="molecule type" value="Genomic_DNA"/>
</dbReference>
<reference evidence="13" key="1">
    <citation type="submission" date="2016-02" db="EMBL/GenBank/DDBJ databases">
        <title>Draft genome sequence of Microdochium bolleyi, a fungal endophyte of beachgrass.</title>
        <authorList>
            <consortium name="DOE Joint Genome Institute"/>
            <person name="David A.S."/>
            <person name="May G."/>
            <person name="Haridas S."/>
            <person name="Lim J."/>
            <person name="Wang M."/>
            <person name="Labutti K."/>
            <person name="Lipzen A."/>
            <person name="Barry K."/>
            <person name="Grigoriev I.V."/>
        </authorList>
    </citation>
    <scope>NUCLEOTIDE SEQUENCE [LARGE SCALE GENOMIC DNA]</scope>
    <source>
        <strain evidence="13">J235TASD1</strain>
    </source>
</reference>
<gene>
    <name evidence="12" type="ORF">Micbo1qcDRAFT_161014</name>
</gene>
<dbReference type="PANTHER" id="PTHR12924">
    <property type="entry name" value="TRANSLOCON-ASSOCIATED PROTEIN, ALPHA SUBUNIT"/>
    <property type="match status" value="1"/>
</dbReference>
<keyword evidence="3 11" id="KW-0732">Signal</keyword>
<dbReference type="OrthoDB" id="1926781at2759"/>
<evidence type="ECO:0000256" key="2">
    <source>
        <dbReference type="ARBA" id="ARBA00022692"/>
    </source>
</evidence>
<comment type="function">
    <text evidence="7">Is probably involved in a pathway contributing to genomic integrity.</text>
</comment>
<feature type="chain" id="PRO_5007293589" evidence="11">
    <location>
        <begin position="22"/>
        <end position="264"/>
    </location>
</feature>
<name>A0A136J7F4_9PEZI</name>
<comment type="subcellular location">
    <subcellularLocation>
        <location evidence="1">Endoplasmic reticulum membrane</location>
        <topology evidence="1">Single-pass type I membrane protein</topology>
    </subcellularLocation>
</comment>
<dbReference type="InParanoid" id="A0A136J7F4"/>
<feature type="compositionally biased region" description="Basic residues" evidence="9">
    <location>
        <begin position="249"/>
        <end position="264"/>
    </location>
</feature>
<sequence>MVSLKYSVLAALAMRVASVLAQAGTSPLDDNAASPPAVELKADIVATFPEADIFGVKLVNGRPTKVVVDVTNKEAVPITVAFMGGQLFHTKELAPEAQPSDAIIRNLSTVRYDATIAAGEKQSLPFSFVLDMHPQETRLQIVGVVTNQENRIFQVEVYNGIVDIVDAPASIFDPQIIFLYFVLTAVFGGVSYFVYKTYIEAFFPKAKKPRAAPVKKDVAIEREPLVGDAGTGSGFDETWIPKDHINRPSAKRVKSSASAKKRVE</sequence>
<feature type="signal peptide" evidence="11">
    <location>
        <begin position="1"/>
        <end position="21"/>
    </location>
</feature>
<feature type="region of interest" description="Disordered" evidence="9">
    <location>
        <begin position="237"/>
        <end position="264"/>
    </location>
</feature>